<keyword evidence="1" id="KW-0175">Coiled coil</keyword>
<reference evidence="2 3" key="1">
    <citation type="submission" date="2021-12" db="EMBL/GenBank/DDBJ databases">
        <title>Genome sequencing of bacteria with rrn-lacking chromosome and rrn-plasmid.</title>
        <authorList>
            <person name="Anda M."/>
            <person name="Iwasaki W."/>
        </authorList>
    </citation>
    <scope>NUCLEOTIDE SEQUENCE [LARGE SCALE GENOMIC DNA]</scope>
    <source>
        <strain evidence="2 3">NBRC 101262</strain>
        <plasmid evidence="2 3">pPP10</plasmid>
    </source>
</reference>
<gene>
    <name evidence="2" type="ORF">PEPS_47470</name>
</gene>
<evidence type="ECO:0000313" key="3">
    <source>
        <dbReference type="Proteomes" id="UP001354989"/>
    </source>
</evidence>
<geneLocation type="plasmid" evidence="2 3">
    <name>pPP10</name>
</geneLocation>
<accession>A0ABM7VN66</accession>
<keyword evidence="2" id="KW-0614">Plasmid</keyword>
<protein>
    <recommendedName>
        <fullName evidence="4">Flagellar motor switch protein FliG C-terminal domain-containing protein</fullName>
    </recommendedName>
</protein>
<sequence length="344" mass="38408">MKTSEDKTASTIDSIISFLERSEQTEKQPFAYEIQLVSPTHSELVVGKCADHSLFRKDVKLGLDRLHSNPSSILKVMIFSGKSANAKLINEYKLELPEQKEAANLRSIIQEELRQHQPQPTPSNNFEQLGSLLGMMTGNQPNADDPNSSLLGFLGFFNTMSAKQEEISRINHKNELSEIVLNNKYEHLTEKYENLKRQYDQVEKEKDRLGGIVEGLDKEKIDLENRLASYAPNEVMQRVATGVLTNVGAKLLTNSPKAASLLGLSDQELKAAFGIGDSVAEAMEQVPIKAEPTDQQSQIIASIQEALQALELDRLIKITQIIGAVIDRPEQMEIILNLLQDEKI</sequence>
<name>A0ABM7VN66_9BACT</name>
<evidence type="ECO:0000256" key="1">
    <source>
        <dbReference type="SAM" id="Coils"/>
    </source>
</evidence>
<evidence type="ECO:0000313" key="2">
    <source>
        <dbReference type="EMBL" id="BDD02467.1"/>
    </source>
</evidence>
<keyword evidence="3" id="KW-1185">Reference proteome</keyword>
<evidence type="ECO:0008006" key="4">
    <source>
        <dbReference type="Google" id="ProtNLM"/>
    </source>
</evidence>
<proteinExistence type="predicted"/>
<dbReference type="EMBL" id="AP025302">
    <property type="protein sequence ID" value="BDD02467.1"/>
    <property type="molecule type" value="Genomic_DNA"/>
</dbReference>
<dbReference type="RefSeq" id="WP_338399632.1">
    <property type="nucleotide sequence ID" value="NZ_AP025302.1"/>
</dbReference>
<dbReference type="Proteomes" id="UP001354989">
    <property type="component" value="Plasmid pPP10"/>
</dbReference>
<feature type="coiled-coil region" evidence="1">
    <location>
        <begin position="178"/>
        <end position="212"/>
    </location>
</feature>
<organism evidence="2 3">
    <name type="scientific">Persicobacter psychrovividus</name>
    <dbReference type="NCBI Taxonomy" id="387638"/>
    <lineage>
        <taxon>Bacteria</taxon>
        <taxon>Pseudomonadati</taxon>
        <taxon>Bacteroidota</taxon>
        <taxon>Cytophagia</taxon>
        <taxon>Cytophagales</taxon>
        <taxon>Persicobacteraceae</taxon>
        <taxon>Persicobacter</taxon>
    </lineage>
</organism>